<evidence type="ECO:0000256" key="1">
    <source>
        <dbReference type="ARBA" id="ARBA00000085"/>
    </source>
</evidence>
<accession>A0A9D1HUX1</accession>
<dbReference type="EC" id="2.7.13.3" evidence="3"/>
<dbReference type="Gene3D" id="3.30.565.10">
    <property type="entry name" value="Histidine kinase-like ATPase, C-terminal domain"/>
    <property type="match status" value="1"/>
</dbReference>
<feature type="transmembrane region" description="Helical" evidence="11">
    <location>
        <begin position="12"/>
        <end position="31"/>
    </location>
</feature>
<protein>
    <recommendedName>
        <fullName evidence="3">histidine kinase</fullName>
        <ecNumber evidence="3">2.7.13.3</ecNumber>
    </recommendedName>
</protein>
<dbReference type="PANTHER" id="PTHR45453:SF2">
    <property type="entry name" value="HISTIDINE KINASE"/>
    <property type="match status" value="1"/>
</dbReference>
<comment type="subcellular location">
    <subcellularLocation>
        <location evidence="2">Cell membrane</location>
        <topology evidence="2">Multi-pass membrane protein</topology>
    </subcellularLocation>
</comment>
<dbReference type="GO" id="GO:0000155">
    <property type="term" value="F:phosphorelay sensor kinase activity"/>
    <property type="evidence" value="ECO:0007669"/>
    <property type="project" value="TreeGrafter"/>
</dbReference>
<dbReference type="InterPro" id="IPR004358">
    <property type="entry name" value="Sig_transdc_His_kin-like_C"/>
</dbReference>
<dbReference type="AlphaFoldDB" id="A0A9D1HUX1"/>
<dbReference type="PANTHER" id="PTHR45453">
    <property type="entry name" value="PHOSPHATE REGULON SENSOR PROTEIN PHOR"/>
    <property type="match status" value="1"/>
</dbReference>
<evidence type="ECO:0000313" key="14">
    <source>
        <dbReference type="Proteomes" id="UP000824087"/>
    </source>
</evidence>
<dbReference type="SMART" id="SM00387">
    <property type="entry name" value="HATPase_c"/>
    <property type="match status" value="1"/>
</dbReference>
<dbReference type="GO" id="GO:0005886">
    <property type="term" value="C:plasma membrane"/>
    <property type="evidence" value="ECO:0007669"/>
    <property type="project" value="UniProtKB-SubCell"/>
</dbReference>
<organism evidence="13 14">
    <name type="scientific">Candidatus Fimihabitans intestinipullorum</name>
    <dbReference type="NCBI Taxonomy" id="2840820"/>
    <lineage>
        <taxon>Bacteria</taxon>
        <taxon>Bacillati</taxon>
        <taxon>Mycoplasmatota</taxon>
        <taxon>Mycoplasmatota incertae sedis</taxon>
        <taxon>Candidatus Fimihabitans</taxon>
    </lineage>
</organism>
<dbReference type="SUPFAM" id="SSF55874">
    <property type="entry name" value="ATPase domain of HSP90 chaperone/DNA topoisomerase II/histidine kinase"/>
    <property type="match status" value="1"/>
</dbReference>
<comment type="catalytic activity">
    <reaction evidence="1">
        <text>ATP + protein L-histidine = ADP + protein N-phospho-L-histidine.</text>
        <dbReference type="EC" id="2.7.13.3"/>
    </reaction>
</comment>
<keyword evidence="10 11" id="KW-0472">Membrane</keyword>
<evidence type="ECO:0000256" key="2">
    <source>
        <dbReference type="ARBA" id="ARBA00004651"/>
    </source>
</evidence>
<evidence type="ECO:0000256" key="5">
    <source>
        <dbReference type="ARBA" id="ARBA00022679"/>
    </source>
</evidence>
<evidence type="ECO:0000256" key="6">
    <source>
        <dbReference type="ARBA" id="ARBA00022692"/>
    </source>
</evidence>
<feature type="domain" description="Histidine kinase" evidence="12">
    <location>
        <begin position="126"/>
        <end position="331"/>
    </location>
</feature>
<keyword evidence="4" id="KW-1003">Cell membrane</keyword>
<dbReference type="InterPro" id="IPR036890">
    <property type="entry name" value="HATPase_C_sf"/>
</dbReference>
<keyword evidence="7 13" id="KW-0418">Kinase</keyword>
<feature type="transmembrane region" description="Helical" evidence="11">
    <location>
        <begin position="37"/>
        <end position="57"/>
    </location>
</feature>
<reference evidence="13" key="1">
    <citation type="submission" date="2020-10" db="EMBL/GenBank/DDBJ databases">
        <authorList>
            <person name="Gilroy R."/>
        </authorList>
    </citation>
    <scope>NUCLEOTIDE SEQUENCE</scope>
    <source>
        <strain evidence="13">CHK197-8231</strain>
    </source>
</reference>
<comment type="caution">
    <text evidence="13">The sequence shown here is derived from an EMBL/GenBank/DDBJ whole genome shotgun (WGS) entry which is preliminary data.</text>
</comment>
<name>A0A9D1HUX1_9BACT</name>
<reference evidence="13" key="2">
    <citation type="journal article" date="2021" name="PeerJ">
        <title>Extensive microbial diversity within the chicken gut microbiome revealed by metagenomics and culture.</title>
        <authorList>
            <person name="Gilroy R."/>
            <person name="Ravi A."/>
            <person name="Getino M."/>
            <person name="Pursley I."/>
            <person name="Horton D.L."/>
            <person name="Alikhan N.F."/>
            <person name="Baker D."/>
            <person name="Gharbi K."/>
            <person name="Hall N."/>
            <person name="Watson M."/>
            <person name="Adriaenssens E.M."/>
            <person name="Foster-Nyarko E."/>
            <person name="Jarju S."/>
            <person name="Secka A."/>
            <person name="Antonio M."/>
            <person name="Oren A."/>
            <person name="Chaudhuri R.R."/>
            <person name="La Ragione R."/>
            <person name="Hildebrand F."/>
            <person name="Pallen M.J."/>
        </authorList>
    </citation>
    <scope>NUCLEOTIDE SEQUENCE</scope>
    <source>
        <strain evidence="13">CHK197-8231</strain>
    </source>
</reference>
<evidence type="ECO:0000256" key="11">
    <source>
        <dbReference type="SAM" id="Phobius"/>
    </source>
</evidence>
<evidence type="ECO:0000256" key="7">
    <source>
        <dbReference type="ARBA" id="ARBA00022777"/>
    </source>
</evidence>
<dbReference type="EMBL" id="DVML01000032">
    <property type="protein sequence ID" value="HIU22991.1"/>
    <property type="molecule type" value="Genomic_DNA"/>
</dbReference>
<evidence type="ECO:0000256" key="9">
    <source>
        <dbReference type="ARBA" id="ARBA00023012"/>
    </source>
</evidence>
<dbReference type="Pfam" id="PF02518">
    <property type="entry name" value="HATPase_c"/>
    <property type="match status" value="1"/>
</dbReference>
<proteinExistence type="predicted"/>
<evidence type="ECO:0000259" key="12">
    <source>
        <dbReference type="PROSITE" id="PS50109"/>
    </source>
</evidence>
<keyword evidence="9" id="KW-0902">Two-component regulatory system</keyword>
<dbReference type="InterPro" id="IPR050351">
    <property type="entry name" value="BphY/WalK/GraS-like"/>
</dbReference>
<dbReference type="PRINTS" id="PR00344">
    <property type="entry name" value="BCTRLSENSOR"/>
</dbReference>
<keyword evidence="6 11" id="KW-0812">Transmembrane</keyword>
<dbReference type="GO" id="GO:0016036">
    <property type="term" value="P:cellular response to phosphate starvation"/>
    <property type="evidence" value="ECO:0007669"/>
    <property type="project" value="TreeGrafter"/>
</dbReference>
<sequence>MNLKDYLKDHSISILIYLIFNLMIIFFLIVLKINTAFLMMIIFFIITMGILLLLYGYQRKKMFYQTYLQRLSDLDQKYLITELLPTANFLEGKILTESLYEIDKSMMERIRLFESQLNDFKDYIELWIHEVKLPISSLRLMLHNYPTNENSKLLEQIRRMEMDVEQVLYYVRSENAQQDYFMKEVSLKKIVSSVVKKNKEDFIAHHVKVELEDLDVPVMTDAKWLEFMINQIISNSLKYRRDPAVIQIIGVQKANTVSLVIKDNGIGIPPQDIDRVFEKSFTGQNGREKSTSTGMGLYIVKNMCHSLGHQIQIESEYGNSTTVTITFGKHSFYDEVISS</sequence>
<dbReference type="InterPro" id="IPR005467">
    <property type="entry name" value="His_kinase_dom"/>
</dbReference>
<keyword evidence="5" id="KW-0808">Transferase</keyword>
<evidence type="ECO:0000313" key="13">
    <source>
        <dbReference type="EMBL" id="HIU22991.1"/>
    </source>
</evidence>
<dbReference type="PROSITE" id="PS50109">
    <property type="entry name" value="HIS_KIN"/>
    <property type="match status" value="1"/>
</dbReference>
<dbReference type="InterPro" id="IPR003594">
    <property type="entry name" value="HATPase_dom"/>
</dbReference>
<evidence type="ECO:0000256" key="3">
    <source>
        <dbReference type="ARBA" id="ARBA00012438"/>
    </source>
</evidence>
<evidence type="ECO:0000256" key="8">
    <source>
        <dbReference type="ARBA" id="ARBA00022989"/>
    </source>
</evidence>
<keyword evidence="8 11" id="KW-1133">Transmembrane helix</keyword>
<evidence type="ECO:0000256" key="4">
    <source>
        <dbReference type="ARBA" id="ARBA00022475"/>
    </source>
</evidence>
<evidence type="ECO:0000256" key="10">
    <source>
        <dbReference type="ARBA" id="ARBA00023136"/>
    </source>
</evidence>
<gene>
    <name evidence="13" type="ORF">IAD49_05360</name>
</gene>
<dbReference type="Proteomes" id="UP000824087">
    <property type="component" value="Unassembled WGS sequence"/>
</dbReference>
<dbReference type="GO" id="GO:0004721">
    <property type="term" value="F:phosphoprotein phosphatase activity"/>
    <property type="evidence" value="ECO:0007669"/>
    <property type="project" value="TreeGrafter"/>
</dbReference>